<gene>
    <name evidence="4" type="ORF">BDV40DRAFT_297114</name>
</gene>
<sequence length="107" mass="11814">MIPETYISVSYVPSTVTGKADRKPLREQFTQLPGAQMKAYFGLDDKEKAMPLTVTELKMQILWAKVLNLELQEIARDDEWVSLGGDSLGAMQPGVACASRAVLPDRS</sequence>
<evidence type="ECO:0000256" key="2">
    <source>
        <dbReference type="ARBA" id="ARBA00029454"/>
    </source>
</evidence>
<keyword evidence="5" id="KW-1185">Reference proteome</keyword>
<dbReference type="GO" id="GO:0005737">
    <property type="term" value="C:cytoplasm"/>
    <property type="evidence" value="ECO:0007669"/>
    <property type="project" value="TreeGrafter"/>
</dbReference>
<dbReference type="InterPro" id="IPR036736">
    <property type="entry name" value="ACP-like_sf"/>
</dbReference>
<accession>A0A5N6V5C2</accession>
<evidence type="ECO:0000313" key="5">
    <source>
        <dbReference type="Proteomes" id="UP000326950"/>
    </source>
</evidence>
<dbReference type="Gene3D" id="1.10.1200.10">
    <property type="entry name" value="ACP-like"/>
    <property type="match status" value="1"/>
</dbReference>
<dbReference type="PROSITE" id="PS50075">
    <property type="entry name" value="CARRIER"/>
    <property type="match status" value="1"/>
</dbReference>
<evidence type="ECO:0000313" key="4">
    <source>
        <dbReference type="EMBL" id="KAE8166003.1"/>
    </source>
</evidence>
<dbReference type="GO" id="GO:0043041">
    <property type="term" value="P:amino acid activation for nonribosomal peptide biosynthetic process"/>
    <property type="evidence" value="ECO:0007669"/>
    <property type="project" value="TreeGrafter"/>
</dbReference>
<organism evidence="4 5">
    <name type="scientific">Aspergillus tamarii</name>
    <dbReference type="NCBI Taxonomy" id="41984"/>
    <lineage>
        <taxon>Eukaryota</taxon>
        <taxon>Fungi</taxon>
        <taxon>Dikarya</taxon>
        <taxon>Ascomycota</taxon>
        <taxon>Pezizomycotina</taxon>
        <taxon>Eurotiomycetes</taxon>
        <taxon>Eurotiomycetidae</taxon>
        <taxon>Eurotiales</taxon>
        <taxon>Aspergillaceae</taxon>
        <taxon>Aspergillus</taxon>
        <taxon>Aspergillus subgen. Circumdati</taxon>
    </lineage>
</organism>
<dbReference type="AlphaFoldDB" id="A0A5N6V5C2"/>
<name>A0A5N6V5C2_ASPTM</name>
<keyword evidence="1" id="KW-0436">Ligase</keyword>
<dbReference type="Pfam" id="PF00550">
    <property type="entry name" value="PP-binding"/>
    <property type="match status" value="1"/>
</dbReference>
<protein>
    <recommendedName>
        <fullName evidence="3">Carrier domain-containing protein</fullName>
    </recommendedName>
</protein>
<dbReference type="GO" id="GO:0031177">
    <property type="term" value="F:phosphopantetheine binding"/>
    <property type="evidence" value="ECO:0007669"/>
    <property type="project" value="TreeGrafter"/>
</dbReference>
<dbReference type="SUPFAM" id="SSF47336">
    <property type="entry name" value="ACP-like"/>
    <property type="match status" value="1"/>
</dbReference>
<evidence type="ECO:0000256" key="1">
    <source>
        <dbReference type="ARBA" id="ARBA00022598"/>
    </source>
</evidence>
<dbReference type="PANTHER" id="PTHR45527:SF1">
    <property type="entry name" value="FATTY ACID SYNTHASE"/>
    <property type="match status" value="1"/>
</dbReference>
<dbReference type="GO" id="GO:0016874">
    <property type="term" value="F:ligase activity"/>
    <property type="evidence" value="ECO:0007669"/>
    <property type="project" value="UniProtKB-KW"/>
</dbReference>
<proteinExistence type="inferred from homology"/>
<feature type="domain" description="Carrier" evidence="3">
    <location>
        <begin position="50"/>
        <end position="107"/>
    </location>
</feature>
<reference evidence="4 5" key="1">
    <citation type="submission" date="2019-04" db="EMBL/GenBank/DDBJ databases">
        <title>Friends and foes A comparative genomics study of 23 Aspergillus species from section Flavi.</title>
        <authorList>
            <consortium name="DOE Joint Genome Institute"/>
            <person name="Kjaerbolling I."/>
            <person name="Vesth T."/>
            <person name="Frisvad J.C."/>
            <person name="Nybo J.L."/>
            <person name="Theobald S."/>
            <person name="Kildgaard S."/>
            <person name="Isbrandt T."/>
            <person name="Kuo A."/>
            <person name="Sato A."/>
            <person name="Lyhne E.K."/>
            <person name="Kogle M.E."/>
            <person name="Wiebenga A."/>
            <person name="Kun R.S."/>
            <person name="Lubbers R.J."/>
            <person name="Makela M.R."/>
            <person name="Barry K."/>
            <person name="Chovatia M."/>
            <person name="Clum A."/>
            <person name="Daum C."/>
            <person name="Haridas S."/>
            <person name="He G."/>
            <person name="LaButti K."/>
            <person name="Lipzen A."/>
            <person name="Mondo S."/>
            <person name="Riley R."/>
            <person name="Salamov A."/>
            <person name="Simmons B.A."/>
            <person name="Magnuson J.K."/>
            <person name="Henrissat B."/>
            <person name="Mortensen U.H."/>
            <person name="Larsen T.O."/>
            <person name="Devries R.P."/>
            <person name="Grigoriev I.V."/>
            <person name="Machida M."/>
            <person name="Baker S.E."/>
            <person name="Andersen M.R."/>
        </authorList>
    </citation>
    <scope>NUCLEOTIDE SEQUENCE [LARGE SCALE GENOMIC DNA]</scope>
    <source>
        <strain evidence="4 5">CBS 117626</strain>
    </source>
</reference>
<dbReference type="InterPro" id="IPR009081">
    <property type="entry name" value="PP-bd_ACP"/>
</dbReference>
<dbReference type="PANTHER" id="PTHR45527">
    <property type="entry name" value="NONRIBOSOMAL PEPTIDE SYNTHETASE"/>
    <property type="match status" value="1"/>
</dbReference>
<comment type="similarity">
    <text evidence="2">Belongs to the NRP synthetase family.</text>
</comment>
<dbReference type="EMBL" id="ML738597">
    <property type="protein sequence ID" value="KAE8166003.1"/>
    <property type="molecule type" value="Genomic_DNA"/>
</dbReference>
<dbReference type="GO" id="GO:0044550">
    <property type="term" value="P:secondary metabolite biosynthetic process"/>
    <property type="evidence" value="ECO:0007669"/>
    <property type="project" value="TreeGrafter"/>
</dbReference>
<evidence type="ECO:0000259" key="3">
    <source>
        <dbReference type="PROSITE" id="PS50075"/>
    </source>
</evidence>
<dbReference type="Proteomes" id="UP000326950">
    <property type="component" value="Unassembled WGS sequence"/>
</dbReference>
<dbReference type="OrthoDB" id="416786at2759"/>